<dbReference type="Gene3D" id="3.40.50.300">
    <property type="entry name" value="P-loop containing nucleotide triphosphate hydrolases"/>
    <property type="match status" value="1"/>
</dbReference>
<dbReference type="Pfam" id="PF13424">
    <property type="entry name" value="TPR_12"/>
    <property type="match status" value="1"/>
</dbReference>
<sequence length="709" mass="79908">MGNQFDNRGNGDQNIVQGDNAVGKQVNDHRTTTQTIDGNENMAAGRDINITHIHDPAAKDTSRSLLPTQGDIFLHREEELSWLDKHLHPDKVVAICAPGGMGKTALAARALRSLPADRFPDPIISHTFYHQPATTQALQTIARALGIQAEADLEQQVAAALGSRQALLVLDGAEEANDLAALLRLRGTCGVLITTRKRTDCGALRLDLPPLPEEQAEEVLRAYSQVTGEEEAIQGIEKILGGWPVALRIAGHYLHSTGEPATDYLRWLQKRPFRKLQTGDRHQQDNAALLLERSVEQVNPDAVQVLRLAGVLAFAPLSLMSVMVVLSTEGEDEEELELRSMEAVNELVNYGLLERRKEGLHIGHALIHEYAAGQLGLGKEELKRVATFYIGWCEEQSEAGLEGYARMDGERVHCLRMIGACLERELWGEVKLLVRAIDIYLERQGWWTEQLAALEIHLTATRKAGDRKGEGWSLNSLGNTCYSRGKLDLAMHWYEQALPIWLELCLQMDEGVTLNNMALIYRQQGRYKEALIKAEQSLSIQQEVGYREGEGSTLDNIAGGYYDQKDYRQALQYYQKSLLIRFEVGDKVGLGETFNNIANTYNALGKPNKAVECHQQALMIFCELCDRAKEMVTCWNISFTYKDLGDLVKTEEYLVQAMQIAEAIDHHELERFRDNLIYVREVLNSRWLFWLYKSEKIILNWLRTKRHGA</sequence>
<accession>A0AAU8LZ47</accession>
<protein>
    <submittedName>
        <fullName evidence="2">Tetratricopeptide repeat protein</fullName>
    </submittedName>
</protein>
<feature type="domain" description="ORC1/DEAH AAA+ ATPase" evidence="1">
    <location>
        <begin position="90"/>
        <end position="182"/>
    </location>
</feature>
<dbReference type="InterPro" id="IPR049945">
    <property type="entry name" value="AAA_22"/>
</dbReference>
<gene>
    <name evidence="2" type="ORF">Q3M24_07050</name>
</gene>
<reference evidence="2" key="1">
    <citation type="journal article" date="2024" name="Syst. Appl. Microbiol.">
        <title>First single-strain enrichments of Electrothrix cable bacteria, description of E. aestuarii sp. nov. and E. rattekaaiensis sp. nov., and proposal of a cable bacteria taxonomy following the rules of the SeqCode.</title>
        <authorList>
            <person name="Plum-Jensen L.E."/>
            <person name="Schramm A."/>
            <person name="Marshall I.P.G."/>
        </authorList>
    </citation>
    <scope>NUCLEOTIDE SEQUENCE</scope>
    <source>
        <strain evidence="2">Rat1</strain>
    </source>
</reference>
<evidence type="ECO:0000259" key="1">
    <source>
        <dbReference type="Pfam" id="PF13401"/>
    </source>
</evidence>
<dbReference type="PANTHER" id="PTHR10098">
    <property type="entry name" value="RAPSYN-RELATED"/>
    <property type="match status" value="1"/>
</dbReference>
<dbReference type="InterPro" id="IPR011990">
    <property type="entry name" value="TPR-like_helical_dom_sf"/>
</dbReference>
<dbReference type="EMBL" id="CP159373">
    <property type="protein sequence ID" value="XCN74497.1"/>
    <property type="molecule type" value="Genomic_DNA"/>
</dbReference>
<dbReference type="KEGG" id="eaj:Q3M24_07050"/>
<proteinExistence type="predicted"/>
<dbReference type="Gene3D" id="1.25.40.10">
    <property type="entry name" value="Tetratricopeptide repeat domain"/>
    <property type="match status" value="1"/>
</dbReference>
<dbReference type="PANTHER" id="PTHR10098:SF108">
    <property type="entry name" value="TETRATRICOPEPTIDE REPEAT PROTEIN 28"/>
    <property type="match status" value="1"/>
</dbReference>
<dbReference type="SUPFAM" id="SSF52540">
    <property type="entry name" value="P-loop containing nucleoside triphosphate hydrolases"/>
    <property type="match status" value="1"/>
</dbReference>
<dbReference type="SMART" id="SM00028">
    <property type="entry name" value="TPR"/>
    <property type="match status" value="5"/>
</dbReference>
<dbReference type="AlphaFoldDB" id="A0AAU8LZ47"/>
<dbReference type="Pfam" id="PF13374">
    <property type="entry name" value="TPR_10"/>
    <property type="match status" value="2"/>
</dbReference>
<dbReference type="GO" id="GO:0016887">
    <property type="term" value="F:ATP hydrolysis activity"/>
    <property type="evidence" value="ECO:0007669"/>
    <property type="project" value="InterPro"/>
</dbReference>
<dbReference type="InterPro" id="IPR027417">
    <property type="entry name" value="P-loop_NTPase"/>
</dbReference>
<evidence type="ECO:0000313" key="2">
    <source>
        <dbReference type="EMBL" id="XCN74497.1"/>
    </source>
</evidence>
<dbReference type="SUPFAM" id="SSF48452">
    <property type="entry name" value="TPR-like"/>
    <property type="match status" value="1"/>
</dbReference>
<name>A0AAU8LZ47_9BACT</name>
<dbReference type="PRINTS" id="PR00364">
    <property type="entry name" value="DISEASERSIST"/>
</dbReference>
<organism evidence="2">
    <name type="scientific">Candidatus Electrothrix aestuarii</name>
    <dbReference type="NCBI Taxonomy" id="3062594"/>
    <lineage>
        <taxon>Bacteria</taxon>
        <taxon>Pseudomonadati</taxon>
        <taxon>Thermodesulfobacteriota</taxon>
        <taxon>Desulfobulbia</taxon>
        <taxon>Desulfobulbales</taxon>
        <taxon>Desulfobulbaceae</taxon>
        <taxon>Candidatus Electrothrix</taxon>
    </lineage>
</organism>
<reference evidence="2" key="2">
    <citation type="submission" date="2024-06" db="EMBL/GenBank/DDBJ databases">
        <authorList>
            <person name="Plum-Jensen L.E."/>
            <person name="Schramm A."/>
            <person name="Marshall I.P.G."/>
        </authorList>
    </citation>
    <scope>NUCLEOTIDE SEQUENCE</scope>
    <source>
        <strain evidence="2">Rat1</strain>
    </source>
</reference>
<dbReference type="Pfam" id="PF13401">
    <property type="entry name" value="AAA_22"/>
    <property type="match status" value="1"/>
</dbReference>
<dbReference type="InterPro" id="IPR019734">
    <property type="entry name" value="TPR_rpt"/>
</dbReference>